<evidence type="ECO:0000256" key="1">
    <source>
        <dbReference type="ARBA" id="ARBA00002869"/>
    </source>
</evidence>
<dbReference type="PANTHER" id="PTHR11557:SF0">
    <property type="entry name" value="PORPHOBILINOGEN DEAMINASE"/>
    <property type="match status" value="1"/>
</dbReference>
<reference evidence="11 12" key="1">
    <citation type="submission" date="2020-04" db="EMBL/GenBank/DDBJ databases">
        <title>Enterovirga sp. isolate from soil.</title>
        <authorList>
            <person name="Chea S."/>
            <person name="Kim D.-U."/>
        </authorList>
    </citation>
    <scope>NUCLEOTIDE SEQUENCE [LARGE SCALE GENOMIC DNA]</scope>
    <source>
        <strain evidence="11 12">DB1703</strain>
    </source>
</reference>
<dbReference type="AlphaFoldDB" id="A0A849IDB7"/>
<comment type="catalytic activity">
    <reaction evidence="7 8">
        <text>4 porphobilinogen + H2O = hydroxymethylbilane + 4 NH4(+)</text>
        <dbReference type="Rhea" id="RHEA:13185"/>
        <dbReference type="ChEBI" id="CHEBI:15377"/>
        <dbReference type="ChEBI" id="CHEBI:28938"/>
        <dbReference type="ChEBI" id="CHEBI:57845"/>
        <dbReference type="ChEBI" id="CHEBI:58126"/>
        <dbReference type="EC" id="2.5.1.61"/>
    </reaction>
</comment>
<dbReference type="EMBL" id="JABEPP010000004">
    <property type="protein sequence ID" value="NNM73977.1"/>
    <property type="molecule type" value="Genomic_DNA"/>
</dbReference>
<evidence type="ECO:0000256" key="5">
    <source>
        <dbReference type="ARBA" id="ARBA00022679"/>
    </source>
</evidence>
<dbReference type="PRINTS" id="PR00151">
    <property type="entry name" value="PORPHBDMNASE"/>
</dbReference>
<comment type="miscellaneous">
    <text evidence="8">The porphobilinogen subunits are added to the dipyrromethane group.</text>
</comment>
<dbReference type="SUPFAM" id="SSF53850">
    <property type="entry name" value="Periplasmic binding protein-like II"/>
    <property type="match status" value="1"/>
</dbReference>
<dbReference type="HAMAP" id="MF_00260">
    <property type="entry name" value="Porphobil_deam"/>
    <property type="match status" value="1"/>
</dbReference>
<evidence type="ECO:0000313" key="11">
    <source>
        <dbReference type="EMBL" id="NNM73977.1"/>
    </source>
</evidence>
<evidence type="ECO:0000256" key="2">
    <source>
        <dbReference type="ARBA" id="ARBA00004735"/>
    </source>
</evidence>
<sequence length="308" mass="32330">MPATPPIVIGTRGSPLAMAQAKEAQARLAAALGWDIARLTLRPFTTTGDVIQDRALAEAGGKGLFTKELDAALLDGRIDLAVHSAKDLPTFLPEGLVIAGYLPREDVRDVFISPLAGSLATLPAGTVVGTASPRRQAQVLRARPDLKVALLRGNVGTRLQKLERGEAGATLLALAGLKRLGMESHATRIFSTDEMLPAVGQGAIAVTTRAEDARLREAVGRISHAETEASLTLERAFLAVLDGSCRTPIAGHARISGETVRFRGLVLRPDGTDAVEIASEGQARDAAEIGMRAGHDIKARLPGGMLQA</sequence>
<dbReference type="Gene3D" id="3.30.160.40">
    <property type="entry name" value="Porphobilinogen deaminase, C-terminal domain"/>
    <property type="match status" value="1"/>
</dbReference>
<dbReference type="Pfam" id="PF03900">
    <property type="entry name" value="Porphobil_deamC"/>
    <property type="match status" value="1"/>
</dbReference>
<dbReference type="NCBIfam" id="TIGR00212">
    <property type="entry name" value="hemC"/>
    <property type="match status" value="1"/>
</dbReference>
<feature type="domain" description="Porphobilinogen deaminase C-terminal" evidence="10">
    <location>
        <begin position="232"/>
        <end position="298"/>
    </location>
</feature>
<comment type="similarity">
    <text evidence="3 8">Belongs to the HMBS family.</text>
</comment>
<dbReference type="GO" id="GO:0005737">
    <property type="term" value="C:cytoplasm"/>
    <property type="evidence" value="ECO:0007669"/>
    <property type="project" value="UniProtKB-UniRule"/>
</dbReference>
<dbReference type="InterPro" id="IPR036803">
    <property type="entry name" value="Porphobilinogen_deaminase_C_sf"/>
</dbReference>
<dbReference type="InterPro" id="IPR022417">
    <property type="entry name" value="Porphobilin_deaminase_N"/>
</dbReference>
<keyword evidence="5 8" id="KW-0808">Transferase</keyword>
<dbReference type="Proteomes" id="UP000564885">
    <property type="component" value="Unassembled WGS sequence"/>
</dbReference>
<evidence type="ECO:0000259" key="9">
    <source>
        <dbReference type="Pfam" id="PF01379"/>
    </source>
</evidence>
<dbReference type="EC" id="2.5.1.61" evidence="8"/>
<evidence type="ECO:0000259" key="10">
    <source>
        <dbReference type="Pfam" id="PF03900"/>
    </source>
</evidence>
<proteinExistence type="inferred from homology"/>
<feature type="domain" description="Porphobilinogen deaminase N-terminal" evidence="9">
    <location>
        <begin position="7"/>
        <end position="216"/>
    </location>
</feature>
<evidence type="ECO:0000256" key="7">
    <source>
        <dbReference type="ARBA" id="ARBA00048169"/>
    </source>
</evidence>
<dbReference type="Gene3D" id="3.40.190.10">
    <property type="entry name" value="Periplasmic binding protein-like II"/>
    <property type="match status" value="2"/>
</dbReference>
<comment type="cofactor">
    <cofactor evidence="8">
        <name>dipyrromethane</name>
        <dbReference type="ChEBI" id="CHEBI:60342"/>
    </cofactor>
    <text evidence="8">Binds 1 dipyrromethane group covalently.</text>
</comment>
<dbReference type="PROSITE" id="PS00533">
    <property type="entry name" value="PORPHOBILINOGEN_DEAM"/>
    <property type="match status" value="1"/>
</dbReference>
<evidence type="ECO:0000256" key="4">
    <source>
        <dbReference type="ARBA" id="ARBA00011245"/>
    </source>
</evidence>
<dbReference type="GO" id="GO:0006782">
    <property type="term" value="P:protoporphyrinogen IX biosynthetic process"/>
    <property type="evidence" value="ECO:0007669"/>
    <property type="project" value="UniProtKB-UniRule"/>
</dbReference>
<comment type="subunit">
    <text evidence="4 8">Monomer.</text>
</comment>
<name>A0A849IDB7_9HYPH</name>
<evidence type="ECO:0000256" key="3">
    <source>
        <dbReference type="ARBA" id="ARBA00005638"/>
    </source>
</evidence>
<dbReference type="InterPro" id="IPR000860">
    <property type="entry name" value="HemC"/>
</dbReference>
<comment type="function">
    <text evidence="1 8">Tetrapolymerization of the monopyrrole PBG into the hydroxymethylbilane pre-uroporphyrinogen in several discrete steps.</text>
</comment>
<dbReference type="InterPro" id="IPR022418">
    <property type="entry name" value="Porphobilinogen_deaminase_C"/>
</dbReference>
<dbReference type="PANTHER" id="PTHR11557">
    <property type="entry name" value="PORPHOBILINOGEN DEAMINASE"/>
    <property type="match status" value="1"/>
</dbReference>
<dbReference type="UniPathway" id="UPA00251">
    <property type="reaction ID" value="UER00319"/>
</dbReference>
<keyword evidence="12" id="KW-1185">Reference proteome</keyword>
<dbReference type="SUPFAM" id="SSF54782">
    <property type="entry name" value="Porphobilinogen deaminase (hydroxymethylbilane synthase), C-terminal domain"/>
    <property type="match status" value="1"/>
</dbReference>
<organism evidence="11 12">
    <name type="scientific">Enterovirga aerilata</name>
    <dbReference type="NCBI Taxonomy" id="2730920"/>
    <lineage>
        <taxon>Bacteria</taxon>
        <taxon>Pseudomonadati</taxon>
        <taxon>Pseudomonadota</taxon>
        <taxon>Alphaproteobacteria</taxon>
        <taxon>Hyphomicrobiales</taxon>
        <taxon>Methylobacteriaceae</taxon>
        <taxon>Enterovirga</taxon>
    </lineage>
</organism>
<gene>
    <name evidence="8 11" type="primary">hemC</name>
    <name evidence="11" type="ORF">HJG44_16465</name>
</gene>
<evidence type="ECO:0000256" key="8">
    <source>
        <dbReference type="HAMAP-Rule" id="MF_00260"/>
    </source>
</evidence>
<evidence type="ECO:0000313" key="12">
    <source>
        <dbReference type="Proteomes" id="UP000564885"/>
    </source>
</evidence>
<dbReference type="Pfam" id="PF01379">
    <property type="entry name" value="Porphobil_deam"/>
    <property type="match status" value="1"/>
</dbReference>
<accession>A0A849IDB7</accession>
<comment type="pathway">
    <text evidence="2">Porphyrin-containing compound metabolism; protoporphyrin-IX biosynthesis; coproporphyrinogen-III from 5-aminolevulinate: step 2/4.</text>
</comment>
<dbReference type="PIRSF" id="PIRSF001438">
    <property type="entry name" value="4pyrrol_synth_OHMeBilane_synth"/>
    <property type="match status" value="1"/>
</dbReference>
<keyword evidence="6 8" id="KW-0627">Porphyrin biosynthesis</keyword>
<feature type="modified residue" description="S-(dipyrrolylmethanemethyl)cysteine" evidence="8">
    <location>
        <position position="245"/>
    </location>
</feature>
<comment type="caution">
    <text evidence="11">The sequence shown here is derived from an EMBL/GenBank/DDBJ whole genome shotgun (WGS) entry which is preliminary data.</text>
</comment>
<protein>
    <recommendedName>
        <fullName evidence="8">Porphobilinogen deaminase</fullName>
        <shortName evidence="8">PBG</shortName>
        <ecNumber evidence="8">2.5.1.61</ecNumber>
    </recommendedName>
    <alternativeName>
        <fullName evidence="8">Hydroxymethylbilane synthase</fullName>
        <shortName evidence="8">HMBS</shortName>
    </alternativeName>
    <alternativeName>
        <fullName evidence="8">Pre-uroporphyrinogen synthase</fullName>
    </alternativeName>
</protein>
<evidence type="ECO:0000256" key="6">
    <source>
        <dbReference type="ARBA" id="ARBA00023244"/>
    </source>
</evidence>
<dbReference type="FunFam" id="3.40.190.10:FF:000005">
    <property type="entry name" value="Porphobilinogen deaminase"/>
    <property type="match status" value="1"/>
</dbReference>
<dbReference type="InterPro" id="IPR022419">
    <property type="entry name" value="Porphobilin_deaminase_cofac_BS"/>
</dbReference>
<dbReference type="GO" id="GO:0004418">
    <property type="term" value="F:hydroxymethylbilane synthase activity"/>
    <property type="evidence" value="ECO:0007669"/>
    <property type="project" value="UniProtKB-UniRule"/>
</dbReference>